<organism evidence="1 2">
    <name type="scientific">Roseomonas fluvialis</name>
    <dbReference type="NCBI Taxonomy" id="1750527"/>
    <lineage>
        <taxon>Bacteria</taxon>
        <taxon>Pseudomonadati</taxon>
        <taxon>Pseudomonadota</taxon>
        <taxon>Alphaproteobacteria</taxon>
        <taxon>Acetobacterales</taxon>
        <taxon>Roseomonadaceae</taxon>
        <taxon>Roseomonas</taxon>
    </lineage>
</organism>
<dbReference type="EMBL" id="AP025637">
    <property type="protein sequence ID" value="BDG73037.1"/>
    <property type="molecule type" value="Genomic_DNA"/>
</dbReference>
<protein>
    <submittedName>
        <fullName evidence="1">Uncharacterized protein</fullName>
    </submittedName>
</protein>
<evidence type="ECO:0000313" key="1">
    <source>
        <dbReference type="EMBL" id="BDG73037.1"/>
    </source>
</evidence>
<name>A0ABN6P2Z5_9PROT</name>
<proteinExistence type="predicted"/>
<reference evidence="1 2" key="1">
    <citation type="journal article" date="2016" name="Microbes Environ.">
        <title>Phylogenetically diverse aerobic anoxygenic phototrophic bacteria isolated from epilithic biofilms in Tama river, Japan.</title>
        <authorList>
            <person name="Hirose S."/>
            <person name="Matsuura K."/>
            <person name="Haruta S."/>
        </authorList>
    </citation>
    <scope>NUCLEOTIDE SEQUENCE [LARGE SCALE GENOMIC DNA]</scope>
    <source>
        <strain evidence="1 2">S08</strain>
    </source>
</reference>
<dbReference type="RefSeq" id="WP_244407258.1">
    <property type="nucleotide sequence ID" value="NZ_AP025637.1"/>
</dbReference>
<dbReference type="Proteomes" id="UP000831327">
    <property type="component" value="Chromosome"/>
</dbReference>
<evidence type="ECO:0000313" key="2">
    <source>
        <dbReference type="Proteomes" id="UP000831327"/>
    </source>
</evidence>
<keyword evidence="2" id="KW-1185">Reference proteome</keyword>
<accession>A0ABN6P2Z5</accession>
<sequence length="429" mass="47258">MSNALHDAPPLPPWLQPKIAALARDLAGFDAIVPQGMLASPLLRMLGDLAAKLPGGTPSCATADAPPIVSAFAPLVLLADGDAVARVTGMPEEKLRTLRAGRGLVVFDGSNEGRVFARQYVANIHRALEAHGIPAGRAVWIQQNQRLERVYVARFGRPGSAPLRILSGHMHAAEMWRGLVGHRKLHWRFGFALEPQGPRRHRWICLNNNLRPHRALLVTWLLGRREPGFLSFSAAQELRVRVDRARLLQAVRRFAPDEPDAACRAVERLLDKGEHHSSDIDTFTSPDERIYTLPVAEVAAAELFIVTETEMANPGLLRWTEKTLKAIGSGLPIVVFGNPGVIAALRRIGFDLLDDLVDHTYDSVLMPSRRFAAAKAAVERFLARPPGFTAAEMARLHAASVHNRRIFLHAILRHSLLNPLERLVEAARG</sequence>
<gene>
    <name evidence="1" type="ORF">Rmf_29660</name>
</gene>